<dbReference type="Gene3D" id="3.40.630.30">
    <property type="match status" value="1"/>
</dbReference>
<comment type="caution">
    <text evidence="2">The sequence shown here is derived from an EMBL/GenBank/DDBJ whole genome shotgun (WGS) entry which is preliminary data.</text>
</comment>
<proteinExistence type="predicted"/>
<dbReference type="Pfam" id="PF13302">
    <property type="entry name" value="Acetyltransf_3"/>
    <property type="match status" value="1"/>
</dbReference>
<gene>
    <name evidence="2" type="ORF">SMD27_09000</name>
</gene>
<dbReference type="EMBL" id="JAXCLW010000002">
    <property type="protein sequence ID" value="MDY0882980.1"/>
    <property type="molecule type" value="Genomic_DNA"/>
</dbReference>
<dbReference type="PROSITE" id="PS51186">
    <property type="entry name" value="GNAT"/>
    <property type="match status" value="1"/>
</dbReference>
<evidence type="ECO:0000259" key="1">
    <source>
        <dbReference type="PROSITE" id="PS51186"/>
    </source>
</evidence>
<dbReference type="InterPro" id="IPR051531">
    <property type="entry name" value="N-acetyltransferase"/>
</dbReference>
<accession>A0ABU5EBN6</accession>
<dbReference type="PANTHER" id="PTHR43792">
    <property type="entry name" value="GNAT FAMILY, PUTATIVE (AFU_ORTHOLOGUE AFUA_3G00765)-RELATED-RELATED"/>
    <property type="match status" value="1"/>
</dbReference>
<evidence type="ECO:0000313" key="2">
    <source>
        <dbReference type="EMBL" id="MDY0882980.1"/>
    </source>
</evidence>
<feature type="domain" description="N-acetyltransferase" evidence="1">
    <location>
        <begin position="8"/>
        <end position="161"/>
    </location>
</feature>
<dbReference type="SUPFAM" id="SSF55729">
    <property type="entry name" value="Acyl-CoA N-acyltransferases (Nat)"/>
    <property type="match status" value="1"/>
</dbReference>
<sequence length="161" mass="17704">MEFRTERLILRPPAEDDGPAASFIFGKSRSATGSSASSEPTATSRLRRDIDHWRKHGFGRWTLDQNGKIVGFGGLTYQPGFTGLNLSYHLHPEVWGQGLASEFAVSAVVIGFRDLAAKKIIGLVRPSNLASRQVLEKAGLRLECDFPYGGAPGLLYVRFRL</sequence>
<reference evidence="2 3" key="1">
    <citation type="journal article" date="2016" name="Antonie Van Leeuwenhoek">
        <title>Dongia soli sp. nov., isolated from soil from Dokdo, Korea.</title>
        <authorList>
            <person name="Kim D.U."/>
            <person name="Lee H."/>
            <person name="Kim H."/>
            <person name="Kim S.G."/>
            <person name="Ka J.O."/>
        </authorList>
    </citation>
    <scope>NUCLEOTIDE SEQUENCE [LARGE SCALE GENOMIC DNA]</scope>
    <source>
        <strain evidence="2 3">D78</strain>
    </source>
</reference>
<dbReference type="Proteomes" id="UP001279642">
    <property type="component" value="Unassembled WGS sequence"/>
</dbReference>
<protein>
    <submittedName>
        <fullName evidence="2">GNAT family N-acetyltransferase</fullName>
    </submittedName>
</protein>
<organism evidence="2 3">
    <name type="scientific">Dongia soli</name>
    <dbReference type="NCBI Taxonomy" id="600628"/>
    <lineage>
        <taxon>Bacteria</taxon>
        <taxon>Pseudomonadati</taxon>
        <taxon>Pseudomonadota</taxon>
        <taxon>Alphaproteobacteria</taxon>
        <taxon>Rhodospirillales</taxon>
        <taxon>Dongiaceae</taxon>
        <taxon>Dongia</taxon>
    </lineage>
</organism>
<evidence type="ECO:0000313" key="3">
    <source>
        <dbReference type="Proteomes" id="UP001279642"/>
    </source>
</evidence>
<dbReference type="RefSeq" id="WP_320508036.1">
    <property type="nucleotide sequence ID" value="NZ_JAXCLW010000002.1"/>
</dbReference>
<dbReference type="PANTHER" id="PTHR43792:SF1">
    <property type="entry name" value="N-ACETYLTRANSFERASE DOMAIN-CONTAINING PROTEIN"/>
    <property type="match status" value="1"/>
</dbReference>
<dbReference type="InterPro" id="IPR016181">
    <property type="entry name" value="Acyl_CoA_acyltransferase"/>
</dbReference>
<keyword evidence="3" id="KW-1185">Reference proteome</keyword>
<name>A0ABU5EBN6_9PROT</name>
<dbReference type="InterPro" id="IPR000182">
    <property type="entry name" value="GNAT_dom"/>
</dbReference>